<name>A0ABM7ZWF5_STRNI</name>
<dbReference type="Proteomes" id="UP001059597">
    <property type="component" value="Chromosome"/>
</dbReference>
<sequence>MISVLTGPQGTEEQRGTLCELAGLYGLLPVIATRVDWLTVSVLYCVAGWQSCADALSDVALAECFGVPVKDLPLN</sequence>
<dbReference type="EMBL" id="AP026073">
    <property type="protein sequence ID" value="BDM70561.1"/>
    <property type="molecule type" value="Genomic_DNA"/>
</dbReference>
<organism evidence="1 2">
    <name type="scientific">Streptomyces nigrescens</name>
    <dbReference type="NCBI Taxonomy" id="1920"/>
    <lineage>
        <taxon>Bacteria</taxon>
        <taxon>Bacillati</taxon>
        <taxon>Actinomycetota</taxon>
        <taxon>Actinomycetes</taxon>
        <taxon>Kitasatosporales</taxon>
        <taxon>Streptomycetaceae</taxon>
        <taxon>Streptomyces</taxon>
    </lineage>
</organism>
<keyword evidence="2" id="KW-1185">Reference proteome</keyword>
<evidence type="ECO:0000313" key="1">
    <source>
        <dbReference type="EMBL" id="BDM70561.1"/>
    </source>
</evidence>
<protein>
    <submittedName>
        <fullName evidence="1">Uncharacterized protein</fullName>
    </submittedName>
</protein>
<evidence type="ECO:0000313" key="2">
    <source>
        <dbReference type="Proteomes" id="UP001059597"/>
    </source>
</evidence>
<accession>A0ABM7ZWF5</accession>
<gene>
    <name evidence="1" type="ORF">HEK616_40480</name>
</gene>
<dbReference type="RefSeq" id="WP_261954287.1">
    <property type="nucleotide sequence ID" value="NZ_AP026073.1"/>
</dbReference>
<proteinExistence type="predicted"/>
<reference evidence="1" key="1">
    <citation type="submission" date="2022-06" db="EMBL/GenBank/DDBJ databases">
        <title>Complete genome sequence of Streptomyces nigrescens HEK616.</title>
        <authorList>
            <person name="Asamizu S."/>
            <person name="Onaka H."/>
        </authorList>
    </citation>
    <scope>NUCLEOTIDE SEQUENCE</scope>
    <source>
        <strain evidence="1">HEK616</strain>
    </source>
</reference>